<sequence>MPSGTDPLLARADGMADAAVDHRGRPADRGSTGGWRSALFIIAVEIAERFAFYGVSSNLISYLTGPLGEGTAGAAAAINAWNGVAQLLPLLGGALADKWLGRYRTIVMASLLYVLVSNLQPSSDAKSAHRFLSLSRLLV</sequence>
<dbReference type="EMBL" id="CM029042">
    <property type="protein sequence ID" value="KAG2619093.1"/>
    <property type="molecule type" value="Genomic_DNA"/>
</dbReference>
<reference evidence="1 2" key="1">
    <citation type="submission" date="2020-05" db="EMBL/GenBank/DDBJ databases">
        <title>WGS assembly of Panicum virgatum.</title>
        <authorList>
            <person name="Lovell J.T."/>
            <person name="Jenkins J."/>
            <person name="Shu S."/>
            <person name="Juenger T.E."/>
            <person name="Schmutz J."/>
        </authorList>
    </citation>
    <scope>NUCLEOTIDE SEQUENCE [LARGE SCALE GENOMIC DNA]</scope>
    <source>
        <strain evidence="2">cv. AP13</strain>
    </source>
</reference>
<proteinExistence type="predicted"/>
<dbReference type="PANTHER" id="PTHR11654">
    <property type="entry name" value="OLIGOPEPTIDE TRANSPORTER-RELATED"/>
    <property type="match status" value="1"/>
</dbReference>
<comment type="caution">
    <text evidence="1">The sequence shown here is derived from an EMBL/GenBank/DDBJ whole genome shotgun (WGS) entry which is preliminary data.</text>
</comment>
<name>A0A8T0UDX4_PANVG</name>
<dbReference type="Gene3D" id="1.20.1250.20">
    <property type="entry name" value="MFS general substrate transporter like domains"/>
    <property type="match status" value="1"/>
</dbReference>
<dbReference type="AlphaFoldDB" id="A0A8T0UDX4"/>
<keyword evidence="2" id="KW-1185">Reference proteome</keyword>
<dbReference type="SUPFAM" id="SSF103473">
    <property type="entry name" value="MFS general substrate transporter"/>
    <property type="match status" value="1"/>
</dbReference>
<dbReference type="Proteomes" id="UP000823388">
    <property type="component" value="Chromosome 3N"/>
</dbReference>
<evidence type="ECO:0000313" key="2">
    <source>
        <dbReference type="Proteomes" id="UP000823388"/>
    </source>
</evidence>
<gene>
    <name evidence="1" type="ORF">PVAP13_3NG140794</name>
</gene>
<organism evidence="1 2">
    <name type="scientific">Panicum virgatum</name>
    <name type="common">Blackwell switchgrass</name>
    <dbReference type="NCBI Taxonomy" id="38727"/>
    <lineage>
        <taxon>Eukaryota</taxon>
        <taxon>Viridiplantae</taxon>
        <taxon>Streptophyta</taxon>
        <taxon>Embryophyta</taxon>
        <taxon>Tracheophyta</taxon>
        <taxon>Spermatophyta</taxon>
        <taxon>Magnoliopsida</taxon>
        <taxon>Liliopsida</taxon>
        <taxon>Poales</taxon>
        <taxon>Poaceae</taxon>
        <taxon>PACMAD clade</taxon>
        <taxon>Panicoideae</taxon>
        <taxon>Panicodae</taxon>
        <taxon>Paniceae</taxon>
        <taxon>Panicinae</taxon>
        <taxon>Panicum</taxon>
        <taxon>Panicum sect. Hiantes</taxon>
    </lineage>
</organism>
<evidence type="ECO:0000313" key="1">
    <source>
        <dbReference type="EMBL" id="KAG2619093.1"/>
    </source>
</evidence>
<accession>A0A8T0UDX4</accession>
<dbReference type="InterPro" id="IPR036259">
    <property type="entry name" value="MFS_trans_sf"/>
</dbReference>
<protein>
    <submittedName>
        <fullName evidence="1">Uncharacterized protein</fullName>
    </submittedName>
</protein>